<evidence type="ECO:0000256" key="2">
    <source>
        <dbReference type="ARBA" id="ARBA00008444"/>
    </source>
</evidence>
<evidence type="ECO:0000256" key="8">
    <source>
        <dbReference type="SAM" id="MobiDB-lite"/>
    </source>
</evidence>
<evidence type="ECO:0000256" key="7">
    <source>
        <dbReference type="ARBA" id="ARBA00023136"/>
    </source>
</evidence>
<evidence type="ECO:0000313" key="10">
    <source>
        <dbReference type="Proteomes" id="UP001497444"/>
    </source>
</evidence>
<keyword evidence="5" id="KW-1133">Transmembrane helix</keyword>
<keyword evidence="6" id="KW-0496">Mitochondrion</keyword>
<dbReference type="Pfam" id="PF02466">
    <property type="entry name" value="Tim17"/>
    <property type="match status" value="1"/>
</dbReference>
<organism evidence="9 10">
    <name type="scientific">Sphagnum jensenii</name>
    <dbReference type="NCBI Taxonomy" id="128206"/>
    <lineage>
        <taxon>Eukaryota</taxon>
        <taxon>Viridiplantae</taxon>
        <taxon>Streptophyta</taxon>
        <taxon>Embryophyta</taxon>
        <taxon>Bryophyta</taxon>
        <taxon>Sphagnophytina</taxon>
        <taxon>Sphagnopsida</taxon>
        <taxon>Sphagnales</taxon>
        <taxon>Sphagnaceae</taxon>
        <taxon>Sphagnum</taxon>
    </lineage>
</organism>
<evidence type="ECO:0000256" key="4">
    <source>
        <dbReference type="ARBA" id="ARBA00022792"/>
    </source>
</evidence>
<comment type="subcellular location">
    <subcellularLocation>
        <location evidence="1">Mitochondrion inner membrane</location>
        <topology evidence="1">Multi-pass membrane protein</topology>
    </subcellularLocation>
</comment>
<evidence type="ECO:0000256" key="1">
    <source>
        <dbReference type="ARBA" id="ARBA00004448"/>
    </source>
</evidence>
<accession>A0ABP0VVM4</accession>
<keyword evidence="4" id="KW-0999">Mitochondrion inner membrane</keyword>
<sequence>MASTTPAEGAPAVAMGGDGGGGGGGGGGVAQLRLPSADEIRAQDIFNNCAVRTAVSGVMGGGMGVFMGMLFGALDTPLHAETMTARQQFVHAARTMGSRSMHMAKTFAIMGAIFSGTECLVEKARAKHDTVNTVTAGCVTGGSMSARAGPQAACLGCAGFAAFSVLIEKIFDRHE</sequence>
<comment type="similarity">
    <text evidence="2">Belongs to the Tim17/Tim22/Tim23 family.</text>
</comment>
<evidence type="ECO:0000256" key="6">
    <source>
        <dbReference type="ARBA" id="ARBA00023128"/>
    </source>
</evidence>
<dbReference type="Proteomes" id="UP001497444">
    <property type="component" value="Chromosome 11"/>
</dbReference>
<protein>
    <recommendedName>
        <fullName evidence="11">Mitochondrial import inner membrane translocase subunit TIM22</fullName>
    </recommendedName>
</protein>
<evidence type="ECO:0000313" key="9">
    <source>
        <dbReference type="EMBL" id="CAK9258533.1"/>
    </source>
</evidence>
<gene>
    <name evidence="9" type="ORF">CSSPJE1EN1_LOCUS4011</name>
</gene>
<evidence type="ECO:0000256" key="5">
    <source>
        <dbReference type="ARBA" id="ARBA00022989"/>
    </source>
</evidence>
<dbReference type="InterPro" id="IPR039175">
    <property type="entry name" value="TIM22"/>
</dbReference>
<keyword evidence="3" id="KW-0812">Transmembrane</keyword>
<feature type="compositionally biased region" description="Gly residues" evidence="8">
    <location>
        <begin position="16"/>
        <end position="29"/>
    </location>
</feature>
<name>A0ABP0VVM4_9BRYO</name>
<feature type="region of interest" description="Disordered" evidence="8">
    <location>
        <begin position="1"/>
        <end position="29"/>
    </location>
</feature>
<proteinExistence type="inferred from homology"/>
<evidence type="ECO:0000256" key="3">
    <source>
        <dbReference type="ARBA" id="ARBA00022692"/>
    </source>
</evidence>
<dbReference type="EMBL" id="OZ020106">
    <property type="protein sequence ID" value="CAK9258533.1"/>
    <property type="molecule type" value="Genomic_DNA"/>
</dbReference>
<dbReference type="PANTHER" id="PTHR14110">
    <property type="entry name" value="MITOCHONDRIAL IMPORT INNER MEMBRANE TRANSLOCASE SUBUNIT TIM22"/>
    <property type="match status" value="1"/>
</dbReference>
<dbReference type="PANTHER" id="PTHR14110:SF0">
    <property type="entry name" value="MITOCHONDRIAL IMPORT INNER MEMBRANE TRANSLOCASE SUBUNIT TIM22"/>
    <property type="match status" value="1"/>
</dbReference>
<reference evidence="9" key="1">
    <citation type="submission" date="2024-02" db="EMBL/GenBank/DDBJ databases">
        <authorList>
            <consortium name="ELIXIR-Norway"/>
            <consortium name="Elixir Norway"/>
        </authorList>
    </citation>
    <scope>NUCLEOTIDE SEQUENCE</scope>
</reference>
<evidence type="ECO:0008006" key="11">
    <source>
        <dbReference type="Google" id="ProtNLM"/>
    </source>
</evidence>
<keyword evidence="7" id="KW-0472">Membrane</keyword>
<keyword evidence="10" id="KW-1185">Reference proteome</keyword>